<evidence type="ECO:0000256" key="1">
    <source>
        <dbReference type="ARBA" id="ARBA00004571"/>
    </source>
</evidence>
<evidence type="ECO:0000256" key="8">
    <source>
        <dbReference type="ARBA" id="ARBA00023004"/>
    </source>
</evidence>
<evidence type="ECO:0000256" key="13">
    <source>
        <dbReference type="ARBA" id="ARBA00023237"/>
    </source>
</evidence>
<comment type="subcellular location">
    <subcellularLocation>
        <location evidence="1 14">Cell outer membrane</location>
        <topology evidence="1 14">Multi-pass membrane protein</topology>
    </subcellularLocation>
</comment>
<dbReference type="InterPro" id="IPR039426">
    <property type="entry name" value="TonB-dep_rcpt-like"/>
</dbReference>
<dbReference type="InterPro" id="IPR037066">
    <property type="entry name" value="Plug_dom_sf"/>
</dbReference>
<keyword evidence="4 14" id="KW-1134">Transmembrane beta strand</keyword>
<dbReference type="Pfam" id="PF07715">
    <property type="entry name" value="Plug"/>
    <property type="match status" value="1"/>
</dbReference>
<dbReference type="GO" id="GO:0015344">
    <property type="term" value="F:siderophore uptake transmembrane transporter activity"/>
    <property type="evidence" value="ECO:0007669"/>
    <property type="project" value="TreeGrafter"/>
</dbReference>
<reference evidence="19 20" key="1">
    <citation type="submission" date="2020-08" db="EMBL/GenBank/DDBJ databases">
        <title>The Agave Microbiome: Exploring the role of microbial communities in plant adaptations to desert environments.</title>
        <authorList>
            <person name="Partida-Martinez L.P."/>
        </authorList>
    </citation>
    <scope>NUCLEOTIDE SEQUENCE [LARGE SCALE GENOMIC DNA]</scope>
    <source>
        <strain evidence="19 20">AT3.2</strain>
    </source>
</reference>
<keyword evidence="10 15" id="KW-0798">TonB box</keyword>
<keyword evidence="12 19" id="KW-0675">Receptor</keyword>
<evidence type="ECO:0000313" key="19">
    <source>
        <dbReference type="EMBL" id="MBB6133392.1"/>
    </source>
</evidence>
<evidence type="ECO:0000256" key="10">
    <source>
        <dbReference type="ARBA" id="ARBA00023077"/>
    </source>
</evidence>
<dbReference type="InterPro" id="IPR000531">
    <property type="entry name" value="Beta-barrel_TonB"/>
</dbReference>
<feature type="chain" id="PRO_5031197490" evidence="16">
    <location>
        <begin position="31"/>
        <end position="737"/>
    </location>
</feature>
<dbReference type="PANTHER" id="PTHR32552">
    <property type="entry name" value="FERRICHROME IRON RECEPTOR-RELATED"/>
    <property type="match status" value="1"/>
</dbReference>
<proteinExistence type="inferred from homology"/>
<dbReference type="PANTHER" id="PTHR32552:SF74">
    <property type="entry name" value="HYDROXAMATE SIDEROPHORE RECEPTOR FHUE"/>
    <property type="match status" value="1"/>
</dbReference>
<evidence type="ECO:0000256" key="6">
    <source>
        <dbReference type="ARBA" id="ARBA00022692"/>
    </source>
</evidence>
<dbReference type="AlphaFoldDB" id="A0A7X0CDD3"/>
<evidence type="ECO:0000256" key="14">
    <source>
        <dbReference type="PROSITE-ProRule" id="PRU01360"/>
    </source>
</evidence>
<sequence length="737" mass="80760">MDKLVRPVGHLHLTTLTVCVGLALPLLAQAQSTDAGTTSMPQVQVQAQKLGDAVGSYTIGRTRTATPLDMSLRDTPQSVSVITQQRIEDQGLLTITDVANNVTGVSVNQYETHRASFTARGFEVTNLQIDNIPTTWDAAWSAGEVLGSLALYDRVEVVRGATGLMTGAGTPSAALNLVRKRAFSKKLDGTIEATVGRWDKRRIMADVSTPLNASGSIRGRAVAEYSAGDSWVQYLENKDRTIYATVEADIGRDGTFSTGFSRQKMSPRGSMWGGLPYRYSDGSIIDWDRSKTTGTPWTGYENQYDNFFADYEHRYANGWNLRLTYTDATRDGDSHLLYLSGVPDRVTGAGLGAFAGSYVIQTKQKDLGVHASGPFSAFGRQHEAAFGYLHAKTDFHSNNRLASFAGEPDGAAPVVRDFNNWNPASYPAPVWGQQARYETSETKQQGLYGMARFSVTNDLKAIIGARVTKYEKQGGGQWQDPYSLKYDNEITPYAGLVFDLNDTYSLYASHTSIFEPQNLKDFAGNMLDPIEGKANEAGIKGEFFDRRVNASLAVFHLKQDNLGQVAGRLDRDGDAGPLLPEDYYRAAQGATSKGIELDVSGEIVSGLNASVGYAIFRAKDATGVDFNSIYPRKTLRAFASYRLPGQWNKLTVGGGVNWEGSTYTTDGTVAPGIDGRMEQESYALVNLMARYEFNKQLSAQLNVNNATDKKTFAMFAAYNQFTYGAPRNTSLTLRYRF</sequence>
<evidence type="ECO:0000259" key="18">
    <source>
        <dbReference type="Pfam" id="PF07715"/>
    </source>
</evidence>
<evidence type="ECO:0000256" key="5">
    <source>
        <dbReference type="ARBA" id="ARBA00022496"/>
    </source>
</evidence>
<dbReference type="Proteomes" id="UP000540787">
    <property type="component" value="Unassembled WGS sequence"/>
</dbReference>
<evidence type="ECO:0000256" key="16">
    <source>
        <dbReference type="SAM" id="SignalP"/>
    </source>
</evidence>
<keyword evidence="3 14" id="KW-0813">Transport</keyword>
<feature type="signal peptide" evidence="16">
    <location>
        <begin position="1"/>
        <end position="30"/>
    </location>
</feature>
<evidence type="ECO:0000259" key="17">
    <source>
        <dbReference type="Pfam" id="PF00593"/>
    </source>
</evidence>
<dbReference type="GO" id="GO:0015891">
    <property type="term" value="P:siderophore transport"/>
    <property type="evidence" value="ECO:0007669"/>
    <property type="project" value="InterPro"/>
</dbReference>
<dbReference type="InterPro" id="IPR012910">
    <property type="entry name" value="Plug_dom"/>
</dbReference>
<dbReference type="GO" id="GO:0038023">
    <property type="term" value="F:signaling receptor activity"/>
    <property type="evidence" value="ECO:0007669"/>
    <property type="project" value="InterPro"/>
</dbReference>
<accession>A0A7X0CDD3</accession>
<dbReference type="EMBL" id="JACHBX010000001">
    <property type="protein sequence ID" value="MBB6133392.1"/>
    <property type="molecule type" value="Genomic_DNA"/>
</dbReference>
<dbReference type="GO" id="GO:0009279">
    <property type="term" value="C:cell outer membrane"/>
    <property type="evidence" value="ECO:0007669"/>
    <property type="project" value="UniProtKB-SubCell"/>
</dbReference>
<keyword evidence="13 14" id="KW-0998">Cell outer membrane</keyword>
<evidence type="ECO:0000256" key="15">
    <source>
        <dbReference type="RuleBase" id="RU003357"/>
    </source>
</evidence>
<keyword evidence="6 14" id="KW-0812">Transmembrane</keyword>
<dbReference type="Gene3D" id="2.170.130.10">
    <property type="entry name" value="TonB-dependent receptor, plug domain"/>
    <property type="match status" value="1"/>
</dbReference>
<dbReference type="InterPro" id="IPR036942">
    <property type="entry name" value="Beta-barrel_TonB_sf"/>
</dbReference>
<dbReference type="NCBIfam" id="TIGR01783">
    <property type="entry name" value="TonB-siderophor"/>
    <property type="match status" value="1"/>
</dbReference>
<evidence type="ECO:0000256" key="9">
    <source>
        <dbReference type="ARBA" id="ARBA00023065"/>
    </source>
</evidence>
<keyword evidence="9" id="KW-0406">Ion transport</keyword>
<dbReference type="Gene3D" id="2.40.170.20">
    <property type="entry name" value="TonB-dependent receptor, beta-barrel domain"/>
    <property type="match status" value="1"/>
</dbReference>
<evidence type="ECO:0000256" key="2">
    <source>
        <dbReference type="ARBA" id="ARBA00009810"/>
    </source>
</evidence>
<dbReference type="Pfam" id="PF00593">
    <property type="entry name" value="TonB_dep_Rec_b-barrel"/>
    <property type="match status" value="1"/>
</dbReference>
<comment type="similarity">
    <text evidence="2 14 15">Belongs to the TonB-dependent receptor family.</text>
</comment>
<keyword evidence="11 14" id="KW-0472">Membrane</keyword>
<organism evidence="19 20">
    <name type="scientific">Massilia aurea</name>
    <dbReference type="NCBI Taxonomy" id="373040"/>
    <lineage>
        <taxon>Bacteria</taxon>
        <taxon>Pseudomonadati</taxon>
        <taxon>Pseudomonadota</taxon>
        <taxon>Betaproteobacteria</taxon>
        <taxon>Burkholderiales</taxon>
        <taxon>Oxalobacteraceae</taxon>
        <taxon>Telluria group</taxon>
        <taxon>Massilia</taxon>
    </lineage>
</organism>
<name>A0A7X0CDD3_9BURK</name>
<evidence type="ECO:0000256" key="11">
    <source>
        <dbReference type="ARBA" id="ARBA00023136"/>
    </source>
</evidence>
<feature type="domain" description="TonB-dependent receptor plug" evidence="18">
    <location>
        <begin position="72"/>
        <end position="172"/>
    </location>
</feature>
<dbReference type="RefSeq" id="WP_183552784.1">
    <property type="nucleotide sequence ID" value="NZ_JACHBX010000001.1"/>
</dbReference>
<dbReference type="CDD" id="cd01347">
    <property type="entry name" value="ligand_gated_channel"/>
    <property type="match status" value="1"/>
</dbReference>
<protein>
    <submittedName>
        <fullName evidence="19">Outer membrane receptor for ferric coprogen and ferric-rhodotorulic acid</fullName>
    </submittedName>
</protein>
<dbReference type="PROSITE" id="PS52016">
    <property type="entry name" value="TONB_DEPENDENT_REC_3"/>
    <property type="match status" value="1"/>
</dbReference>
<evidence type="ECO:0000313" key="20">
    <source>
        <dbReference type="Proteomes" id="UP000540787"/>
    </source>
</evidence>
<evidence type="ECO:0000256" key="3">
    <source>
        <dbReference type="ARBA" id="ARBA00022448"/>
    </source>
</evidence>
<evidence type="ECO:0000256" key="4">
    <source>
        <dbReference type="ARBA" id="ARBA00022452"/>
    </source>
</evidence>
<keyword evidence="5" id="KW-0410">Iron transport</keyword>
<dbReference type="InterPro" id="IPR010105">
    <property type="entry name" value="TonB_sidphr_rcpt"/>
</dbReference>
<keyword evidence="8" id="KW-0408">Iron</keyword>
<dbReference type="FunFam" id="2.170.130.10:FF:000010">
    <property type="entry name" value="Ferripyoverdine receptor"/>
    <property type="match status" value="1"/>
</dbReference>
<evidence type="ECO:0000256" key="12">
    <source>
        <dbReference type="ARBA" id="ARBA00023170"/>
    </source>
</evidence>
<dbReference type="SUPFAM" id="SSF56935">
    <property type="entry name" value="Porins"/>
    <property type="match status" value="1"/>
</dbReference>
<keyword evidence="20" id="KW-1185">Reference proteome</keyword>
<evidence type="ECO:0000256" key="7">
    <source>
        <dbReference type="ARBA" id="ARBA00022729"/>
    </source>
</evidence>
<comment type="caution">
    <text evidence="19">The sequence shown here is derived from an EMBL/GenBank/DDBJ whole genome shotgun (WGS) entry which is preliminary data.</text>
</comment>
<keyword evidence="7 16" id="KW-0732">Signal</keyword>
<feature type="domain" description="TonB-dependent receptor-like beta-barrel" evidence="17">
    <location>
        <begin position="271"/>
        <end position="705"/>
    </location>
</feature>
<gene>
    <name evidence="19" type="ORF">HD842_001503</name>
</gene>